<sequence length="110" mass="12571">MLLFYIENLQFNVKRIYEKKIRTILLVYVSSLAMLGYLSYAHDVHPYGFNYDVPKENTVEVKQGIIITKTHMFDASEVNPIPVMLGIDTLTKLGYLSLLVPVFIAGLLVF</sequence>
<gene>
    <name evidence="2" type="ORF">IQ10_01126</name>
</gene>
<reference evidence="2 3" key="1">
    <citation type="journal article" date="2015" name="Stand. Genomic Sci.">
        <title>Genomic Encyclopedia of Bacterial and Archaeal Type Strains, Phase III: the genomes of soil and plant-associated and newly described type strains.</title>
        <authorList>
            <person name="Whitman W.B."/>
            <person name="Woyke T."/>
            <person name="Klenk H.P."/>
            <person name="Zhou Y."/>
            <person name="Lilburn T.G."/>
            <person name="Beck B.J."/>
            <person name="De Vos P."/>
            <person name="Vandamme P."/>
            <person name="Eisen J.A."/>
            <person name="Garrity G."/>
            <person name="Hugenholtz P."/>
            <person name="Kyrpides N.C."/>
        </authorList>
    </citation>
    <scope>NUCLEOTIDE SEQUENCE [LARGE SCALE GENOMIC DNA]</scope>
    <source>
        <strain evidence="2 3">CGMCC 1.10116</strain>
    </source>
</reference>
<feature type="transmembrane region" description="Helical" evidence="1">
    <location>
        <begin position="21"/>
        <end position="40"/>
    </location>
</feature>
<keyword evidence="3" id="KW-1185">Reference proteome</keyword>
<keyword evidence="1" id="KW-0472">Membrane</keyword>
<evidence type="ECO:0000256" key="1">
    <source>
        <dbReference type="SAM" id="Phobius"/>
    </source>
</evidence>
<organism evidence="2 3">
    <name type="scientific">Halalkalibacter nanhaiisediminis</name>
    <dbReference type="NCBI Taxonomy" id="688079"/>
    <lineage>
        <taxon>Bacteria</taxon>
        <taxon>Bacillati</taxon>
        <taxon>Bacillota</taxon>
        <taxon>Bacilli</taxon>
        <taxon>Bacillales</taxon>
        <taxon>Bacillaceae</taxon>
        <taxon>Halalkalibacter</taxon>
    </lineage>
</organism>
<accession>A0A562QM05</accession>
<proteinExistence type="predicted"/>
<feature type="transmembrane region" description="Helical" evidence="1">
    <location>
        <begin position="93"/>
        <end position="109"/>
    </location>
</feature>
<evidence type="ECO:0000313" key="2">
    <source>
        <dbReference type="EMBL" id="TWI57798.1"/>
    </source>
</evidence>
<comment type="caution">
    <text evidence="2">The sequence shown here is derived from an EMBL/GenBank/DDBJ whole genome shotgun (WGS) entry which is preliminary data.</text>
</comment>
<name>A0A562QM05_9BACI</name>
<protein>
    <submittedName>
        <fullName evidence="2">Uncharacterized protein</fullName>
    </submittedName>
</protein>
<dbReference type="AlphaFoldDB" id="A0A562QM05"/>
<keyword evidence="1" id="KW-1133">Transmembrane helix</keyword>
<evidence type="ECO:0000313" key="3">
    <source>
        <dbReference type="Proteomes" id="UP000315711"/>
    </source>
</evidence>
<dbReference type="EMBL" id="VLKZ01000003">
    <property type="protein sequence ID" value="TWI57798.1"/>
    <property type="molecule type" value="Genomic_DNA"/>
</dbReference>
<keyword evidence="1" id="KW-0812">Transmembrane</keyword>
<dbReference type="RefSeq" id="WP_144449498.1">
    <property type="nucleotide sequence ID" value="NZ_VLKZ01000003.1"/>
</dbReference>
<dbReference type="Proteomes" id="UP000315711">
    <property type="component" value="Unassembled WGS sequence"/>
</dbReference>